<dbReference type="Proteomes" id="UP001209476">
    <property type="component" value="Unassembled WGS sequence"/>
</dbReference>
<feature type="transmembrane region" description="Helical" evidence="6">
    <location>
        <begin position="189"/>
        <end position="210"/>
    </location>
</feature>
<evidence type="ECO:0000313" key="7">
    <source>
        <dbReference type="EMBL" id="MCW4166504.1"/>
    </source>
</evidence>
<comment type="caution">
    <text evidence="7">The sequence shown here is derived from an EMBL/GenBank/DDBJ whole genome shotgun (WGS) entry which is preliminary data.</text>
</comment>
<proteinExistence type="predicted"/>
<dbReference type="AlphaFoldDB" id="A0AAW5UV86"/>
<evidence type="ECO:0000256" key="2">
    <source>
        <dbReference type="ARBA" id="ARBA00022475"/>
    </source>
</evidence>
<evidence type="ECO:0000313" key="8">
    <source>
        <dbReference type="Proteomes" id="UP001209476"/>
    </source>
</evidence>
<comment type="subcellular location">
    <subcellularLocation>
        <location evidence="1">Cell membrane</location>
        <topology evidence="1">Multi-pass membrane protein</topology>
    </subcellularLocation>
</comment>
<protein>
    <submittedName>
        <fullName evidence="7">MATE family efflux transporter</fullName>
    </submittedName>
</protein>
<dbReference type="InterPro" id="IPR002528">
    <property type="entry name" value="MATE_fam"/>
</dbReference>
<sequence length="524" mass="59349">MSNQTSDNNKRIAKNTLLLYFRMLFMMAVSLFTSRVVLNTLGVEDYGIYNVVGGIVAMFGFINGSMSSATQRYITFALGKGDKNRLQTVFSTTLQIHTLIAGVIVLLGETIGLWFLYNKMQIPADRMDAAFWVLQCSIIAAVVMIISVPYNADIVAHEKMSAFAYISILEVVLKLAIVYMLLVFSFDKLVLYAFLLLAIQILIRFCYSYYCNKHFEETKYKHVWDKALFKEMTGFAGWSMFGNLAAVLFGQGLNMLLNVFFGPVVNAARGIAVQVQNAVQQFVGNFQMALNPQITKTYAQGEMQEMHKLMYRSARFSFFLLFFLSLPVLFETKFILTVWLKIVPDNTVVFLRIMLCTSLIYTLSNPLVIANQATGKVRKYQAICGTILLMILPISYISLRLGLPAYSVFIVHFLMESLTQVVRMFLLRPLIGIRIRDYLRYIYSPVLWVIAVSVILPAFVYFNMEDTVIRFFIVGIVCVLSVSLTAYTLGLSSANSTSKCKITKCFCKSTPLVLRNSIFFLVSH</sequence>
<feature type="transmembrane region" description="Helical" evidence="6">
    <location>
        <begin position="94"/>
        <end position="117"/>
    </location>
</feature>
<dbReference type="GO" id="GO:0042910">
    <property type="term" value="F:xenobiotic transmembrane transporter activity"/>
    <property type="evidence" value="ECO:0007669"/>
    <property type="project" value="InterPro"/>
</dbReference>
<feature type="transmembrane region" description="Helical" evidence="6">
    <location>
        <begin position="20"/>
        <end position="38"/>
    </location>
</feature>
<keyword evidence="2" id="KW-1003">Cell membrane</keyword>
<feature type="transmembrane region" description="Helical" evidence="6">
    <location>
        <begin position="468"/>
        <end position="489"/>
    </location>
</feature>
<dbReference type="PANTHER" id="PTHR30250:SF26">
    <property type="entry name" value="PSMA PROTEIN"/>
    <property type="match status" value="1"/>
</dbReference>
<feature type="transmembrane region" description="Helical" evidence="6">
    <location>
        <begin position="235"/>
        <end position="261"/>
    </location>
</feature>
<evidence type="ECO:0000256" key="5">
    <source>
        <dbReference type="ARBA" id="ARBA00023136"/>
    </source>
</evidence>
<evidence type="ECO:0000256" key="4">
    <source>
        <dbReference type="ARBA" id="ARBA00022989"/>
    </source>
</evidence>
<dbReference type="EMBL" id="JAPDUM010000003">
    <property type="protein sequence ID" value="MCW4166504.1"/>
    <property type="molecule type" value="Genomic_DNA"/>
</dbReference>
<dbReference type="InterPro" id="IPR050833">
    <property type="entry name" value="Poly_Biosynth_Transport"/>
</dbReference>
<evidence type="ECO:0000256" key="6">
    <source>
        <dbReference type="SAM" id="Phobius"/>
    </source>
</evidence>
<feature type="transmembrane region" description="Helical" evidence="6">
    <location>
        <begin position="50"/>
        <end position="74"/>
    </location>
</feature>
<keyword evidence="4 6" id="KW-1133">Transmembrane helix</keyword>
<feature type="transmembrane region" description="Helical" evidence="6">
    <location>
        <begin position="405"/>
        <end position="426"/>
    </location>
</feature>
<dbReference type="PANTHER" id="PTHR30250">
    <property type="entry name" value="PST FAMILY PREDICTED COLANIC ACID TRANSPORTER"/>
    <property type="match status" value="1"/>
</dbReference>
<dbReference type="GO" id="GO:0005886">
    <property type="term" value="C:plasma membrane"/>
    <property type="evidence" value="ECO:0007669"/>
    <property type="project" value="UniProtKB-SubCell"/>
</dbReference>
<gene>
    <name evidence="7" type="ORF">ONS98_15060</name>
</gene>
<evidence type="ECO:0000256" key="3">
    <source>
        <dbReference type="ARBA" id="ARBA00022692"/>
    </source>
</evidence>
<reference evidence="7" key="1">
    <citation type="submission" date="2022-11" db="EMBL/GenBank/DDBJ databases">
        <title>Genomic repertoires linked with pathogenic potency of arthritogenic Prevotella copri isolated from the gut of rheumatoid arthritis patients.</title>
        <authorList>
            <person name="Nii T."/>
            <person name="Maeda Y."/>
            <person name="Motooka D."/>
            <person name="Naito M."/>
            <person name="Matsumoto Y."/>
            <person name="Ogawa T."/>
            <person name="Oguro-Igashira E."/>
            <person name="Kishikawa T."/>
            <person name="Yamashita M."/>
            <person name="Koizumi S."/>
            <person name="Kurakawa T."/>
            <person name="Okumura R."/>
            <person name="Kayama H."/>
            <person name="Murakami M."/>
            <person name="Sakaguchi T."/>
            <person name="Das B."/>
            <person name="Nakamura S."/>
            <person name="Okada Y."/>
            <person name="Kumanogoh A."/>
            <person name="Takeda K."/>
        </authorList>
    </citation>
    <scope>NUCLEOTIDE SEQUENCE</scope>
    <source>
        <strain evidence="7">RA-N001-16</strain>
    </source>
</reference>
<feature type="transmembrane region" description="Helical" evidence="6">
    <location>
        <begin position="162"/>
        <end position="182"/>
    </location>
</feature>
<feature type="transmembrane region" description="Helical" evidence="6">
    <location>
        <begin position="438"/>
        <end position="462"/>
    </location>
</feature>
<feature type="transmembrane region" description="Helical" evidence="6">
    <location>
        <begin position="316"/>
        <end position="336"/>
    </location>
</feature>
<organism evidence="7 8">
    <name type="scientific">Segatella copri</name>
    <dbReference type="NCBI Taxonomy" id="165179"/>
    <lineage>
        <taxon>Bacteria</taxon>
        <taxon>Pseudomonadati</taxon>
        <taxon>Bacteroidota</taxon>
        <taxon>Bacteroidia</taxon>
        <taxon>Bacteroidales</taxon>
        <taxon>Prevotellaceae</taxon>
        <taxon>Segatella</taxon>
    </lineage>
</organism>
<accession>A0AAW5UV86</accession>
<feature type="transmembrane region" description="Helical" evidence="6">
    <location>
        <begin position="380"/>
        <end position="399"/>
    </location>
</feature>
<feature type="transmembrane region" description="Helical" evidence="6">
    <location>
        <begin position="129"/>
        <end position="150"/>
    </location>
</feature>
<name>A0AAW5UV86_9BACT</name>
<evidence type="ECO:0000256" key="1">
    <source>
        <dbReference type="ARBA" id="ARBA00004651"/>
    </source>
</evidence>
<dbReference type="Pfam" id="PF01554">
    <property type="entry name" value="MatE"/>
    <property type="match status" value="1"/>
</dbReference>
<keyword evidence="3 6" id="KW-0812">Transmembrane</keyword>
<keyword evidence="5 6" id="KW-0472">Membrane</keyword>
<feature type="transmembrane region" description="Helical" evidence="6">
    <location>
        <begin position="348"/>
        <end position="368"/>
    </location>
</feature>
<dbReference type="RefSeq" id="WP_264912215.1">
    <property type="nucleotide sequence ID" value="NZ_JAPDUL010000004.1"/>
</dbReference>
<dbReference type="GO" id="GO:0015297">
    <property type="term" value="F:antiporter activity"/>
    <property type="evidence" value="ECO:0007669"/>
    <property type="project" value="InterPro"/>
</dbReference>